<reference evidence="1 2" key="1">
    <citation type="journal article" date="2007" name="Genome Biol.">
        <title>Characterization and modeling of the Haemophilus influenzae core and supragenomes based on the complete genomic sequences of Rd and 12 clinical nontypeable strains.</title>
        <authorList>
            <person name="Hogg J.S."/>
            <person name="Hu F.Z."/>
            <person name="Janto B."/>
            <person name="Boissy R."/>
            <person name="Hayes J."/>
            <person name="Keefe R."/>
            <person name="Post J.C."/>
            <person name="Ehrlich G.D."/>
        </authorList>
    </citation>
    <scope>NUCLEOTIDE SEQUENCE [LARGE SCALE GENOMIC DNA]</scope>
    <source>
        <strain evidence="2">NTHi 3655</strain>
    </source>
</reference>
<evidence type="ECO:0000313" key="1">
    <source>
        <dbReference type="EMBL" id="EDJ92624.1"/>
    </source>
</evidence>
<keyword evidence="1" id="KW-0687">Ribonucleoprotein</keyword>
<accession>A0A0H3PDN7</accession>
<dbReference type="RefSeq" id="WP_005657380.1">
    <property type="nucleotide sequence ID" value="NZ_AAZF01000005.1"/>
</dbReference>
<gene>
    <name evidence="1" type="primary">rpsO</name>
    <name evidence="1" type="ORF">CGSHi3655_03126</name>
</gene>
<name>A0A0H3PDN7_HAEI3</name>
<evidence type="ECO:0000313" key="2">
    <source>
        <dbReference type="Proteomes" id="UP000003185"/>
    </source>
</evidence>
<dbReference type="SUPFAM" id="SSF56112">
    <property type="entry name" value="Protein kinase-like (PK-like)"/>
    <property type="match status" value="1"/>
</dbReference>
<dbReference type="EMBL" id="AAZF01000005">
    <property type="protein sequence ID" value="EDJ92624.1"/>
    <property type="molecule type" value="Genomic_DNA"/>
</dbReference>
<comment type="caution">
    <text evidence="1">The sequence shown here is derived from an EMBL/GenBank/DDBJ whole genome shotgun (WGS) entry which is preliminary data.</text>
</comment>
<dbReference type="InterPro" id="IPR011009">
    <property type="entry name" value="Kinase-like_dom_sf"/>
</dbReference>
<dbReference type="AlphaFoldDB" id="A0A0H3PDN7"/>
<keyword evidence="1" id="KW-0689">Ribosomal protein</keyword>
<sequence length="242" mass="29143">MMVNDDFQEYVKQLVTKHRDERIYPFQYEGKKYWLKQPEKLKGIWLLLKPHPKKSFKNELYTLLKLAEQNAPVPKVSYYSDHFFVLENVGLTVSQWLCNKNIDEQQKFLIIYDACLALIDLHAKNLVHGRPAIRDITWDKGKVTFLDFESRSNSRNQNWVVIRDMLFFFDSLCREEDISDTFIQKVASYYQTHCEAKNWQNMIVFLQRFSWVYYLLLPFKPIAKTDLISIYRLFEIFLIKKK</sequence>
<organism evidence="1 2">
    <name type="scientific">Haemophilus influenzae (strain NTHi 3655)</name>
    <dbReference type="NCBI Taxonomy" id="375177"/>
    <lineage>
        <taxon>Bacteria</taxon>
        <taxon>Pseudomonadati</taxon>
        <taxon>Pseudomonadota</taxon>
        <taxon>Gammaproteobacteria</taxon>
        <taxon>Pasteurellales</taxon>
        <taxon>Pasteurellaceae</taxon>
        <taxon>Haemophilus</taxon>
    </lineage>
</organism>
<proteinExistence type="predicted"/>
<protein>
    <submittedName>
        <fullName evidence="1">30S ribosomal protein S15</fullName>
    </submittedName>
</protein>
<dbReference type="Proteomes" id="UP000003185">
    <property type="component" value="Unassembled WGS sequence"/>
</dbReference>
<dbReference type="GO" id="GO:0005840">
    <property type="term" value="C:ribosome"/>
    <property type="evidence" value="ECO:0007669"/>
    <property type="project" value="UniProtKB-KW"/>
</dbReference>